<dbReference type="InterPro" id="IPR029062">
    <property type="entry name" value="Class_I_gatase-like"/>
</dbReference>
<protein>
    <submittedName>
        <fullName evidence="1">Putative glutamine amidotransferase</fullName>
    </submittedName>
</protein>
<evidence type="ECO:0000313" key="1">
    <source>
        <dbReference type="EMBL" id="SHN52375.1"/>
    </source>
</evidence>
<dbReference type="AlphaFoldDB" id="A0A1M7S1X4"/>
<dbReference type="STRING" id="1189325.SAMN04488119_10280"/>
<name>A0A1M7S1X4_9RHOB</name>
<organism evidence="1 2">
    <name type="scientific">Oceanicella actignis</name>
    <dbReference type="NCBI Taxonomy" id="1189325"/>
    <lineage>
        <taxon>Bacteria</taxon>
        <taxon>Pseudomonadati</taxon>
        <taxon>Pseudomonadota</taxon>
        <taxon>Alphaproteobacteria</taxon>
        <taxon>Rhodobacterales</taxon>
        <taxon>Paracoccaceae</taxon>
        <taxon>Oceanicella</taxon>
    </lineage>
</organism>
<evidence type="ECO:0000313" key="2">
    <source>
        <dbReference type="Proteomes" id="UP000184066"/>
    </source>
</evidence>
<accession>A0A1M7S1X4</accession>
<dbReference type="InterPro" id="IPR044668">
    <property type="entry name" value="PuuD-like"/>
</dbReference>
<dbReference type="GO" id="GO:0005829">
    <property type="term" value="C:cytosol"/>
    <property type="evidence" value="ECO:0007669"/>
    <property type="project" value="TreeGrafter"/>
</dbReference>
<dbReference type="Gene3D" id="3.40.50.880">
    <property type="match status" value="1"/>
</dbReference>
<dbReference type="PANTHER" id="PTHR43235">
    <property type="entry name" value="GLUTAMINE AMIDOTRANSFERASE PB2B2.05-RELATED"/>
    <property type="match status" value="1"/>
</dbReference>
<dbReference type="SUPFAM" id="SSF52317">
    <property type="entry name" value="Class I glutamine amidotransferase-like"/>
    <property type="match status" value="1"/>
</dbReference>
<dbReference type="CDD" id="cd01745">
    <property type="entry name" value="GATase1_2"/>
    <property type="match status" value="1"/>
</dbReference>
<dbReference type="Pfam" id="PF07722">
    <property type="entry name" value="Peptidase_C26"/>
    <property type="match status" value="1"/>
</dbReference>
<gene>
    <name evidence="1" type="ORF">SAMN05216200_101438</name>
</gene>
<dbReference type="EMBL" id="FRDL01000001">
    <property type="protein sequence ID" value="SHN52375.1"/>
    <property type="molecule type" value="Genomic_DNA"/>
</dbReference>
<keyword evidence="2" id="KW-1185">Reference proteome</keyword>
<dbReference type="PROSITE" id="PS51273">
    <property type="entry name" value="GATASE_TYPE_1"/>
    <property type="match status" value="1"/>
</dbReference>
<dbReference type="Proteomes" id="UP000184066">
    <property type="component" value="Unassembled WGS sequence"/>
</dbReference>
<keyword evidence="1" id="KW-0315">Glutamine amidotransferase</keyword>
<sequence length="234" mass="25743">MSAASSPRRPVVGVTKGRGRGWALWAFAALSLRLHGARPRRIEPPFSPEAARGLDALIVGGGDDIGATLYGGEPAPDMRIDPERDALELRLLEEAWRRHLPVLGICRGAQMLNVFLGGTLHADIAQAYPHARRLRTPLPRKHVRLAPGTRLARIIGDEAIVVNALHHQSIDRLGQGLRVAARDEYGIVQAVEHRGRLLRIGVQWHPEFLFYARKHRRLFAALTDAARAHAATAA</sequence>
<proteinExistence type="predicted"/>
<dbReference type="PANTHER" id="PTHR43235:SF1">
    <property type="entry name" value="GLUTAMINE AMIDOTRANSFERASE PB2B2.05-RELATED"/>
    <property type="match status" value="1"/>
</dbReference>
<dbReference type="InterPro" id="IPR011697">
    <property type="entry name" value="Peptidase_C26"/>
</dbReference>
<dbReference type="GO" id="GO:0006598">
    <property type="term" value="P:polyamine catabolic process"/>
    <property type="evidence" value="ECO:0007669"/>
    <property type="project" value="TreeGrafter"/>
</dbReference>
<dbReference type="GO" id="GO:0016740">
    <property type="term" value="F:transferase activity"/>
    <property type="evidence" value="ECO:0007669"/>
    <property type="project" value="UniProtKB-KW"/>
</dbReference>
<reference evidence="1 2" key="1">
    <citation type="submission" date="2016-12" db="EMBL/GenBank/DDBJ databases">
        <authorList>
            <person name="Song W.-J."/>
            <person name="Kurnit D.M."/>
        </authorList>
    </citation>
    <scope>NUCLEOTIDE SEQUENCE [LARGE SCALE GENOMIC DNA]</scope>
    <source>
        <strain evidence="1 2">CGMCC 1.10808</strain>
    </source>
</reference>
<dbReference type="GO" id="GO:0033969">
    <property type="term" value="F:gamma-glutamyl-gamma-aminobutyrate hydrolase activity"/>
    <property type="evidence" value="ECO:0007669"/>
    <property type="project" value="TreeGrafter"/>
</dbReference>
<keyword evidence="1" id="KW-0808">Transferase</keyword>